<dbReference type="Proteomes" id="UP000065641">
    <property type="component" value="Chromosome"/>
</dbReference>
<evidence type="ECO:0000259" key="1">
    <source>
        <dbReference type="Pfam" id="PF13115"/>
    </source>
</evidence>
<dbReference type="EMBL" id="CP013189">
    <property type="protein sequence ID" value="ALO47482.1"/>
    <property type="molecule type" value="Genomic_DNA"/>
</dbReference>
<feature type="domain" description="YtkA-like" evidence="1">
    <location>
        <begin position="48"/>
        <end position="116"/>
    </location>
</feature>
<gene>
    <name evidence="2" type="ORF">PS2015_2852</name>
</gene>
<name>A0A0S2KGR9_9GAMM</name>
<reference evidence="2 3" key="1">
    <citation type="submission" date="2015-11" db="EMBL/GenBank/DDBJ databases">
        <authorList>
            <person name="Zhang Y."/>
            <person name="Guo Z."/>
        </authorList>
    </citation>
    <scope>NUCLEOTIDE SEQUENCE [LARGE SCALE GENOMIC DNA]</scope>
    <source>
        <strain evidence="2 3">KCTC 32221</strain>
    </source>
</reference>
<evidence type="ECO:0000313" key="3">
    <source>
        <dbReference type="Proteomes" id="UP000065641"/>
    </source>
</evidence>
<dbReference type="STRING" id="1249552.PS2015_2852"/>
<protein>
    <submittedName>
        <fullName evidence="2">Auxin-binding protein</fullName>
    </submittedName>
</protein>
<accession>A0A0S2KGR9</accession>
<dbReference type="InterPro" id="IPR032693">
    <property type="entry name" value="YtkA-like_dom"/>
</dbReference>
<dbReference type="Pfam" id="PF13115">
    <property type="entry name" value="YtkA"/>
    <property type="match status" value="1"/>
</dbReference>
<sequence length="133" mass="14722">MRTPDIIAIWLVLLSLCSPTLLARELLAESQPPGLIINMQSQLQPLTINQMHSWIITIRDTDNRPVAGATIEVNGGMAEHDHGLATAPRVTDYLGDGAYLLQGMRFHMPGQWQLELTILVETARYSASMTVDL</sequence>
<dbReference type="RefSeq" id="WP_169792327.1">
    <property type="nucleotide sequence ID" value="NZ_CP013189.1"/>
</dbReference>
<keyword evidence="3" id="KW-1185">Reference proteome</keyword>
<proteinExistence type="predicted"/>
<evidence type="ECO:0000313" key="2">
    <source>
        <dbReference type="EMBL" id="ALO47482.1"/>
    </source>
</evidence>
<dbReference type="KEGG" id="pspi:PS2015_2852"/>
<organism evidence="2 3">
    <name type="scientific">Pseudohongiella spirulinae</name>
    <dbReference type="NCBI Taxonomy" id="1249552"/>
    <lineage>
        <taxon>Bacteria</taxon>
        <taxon>Pseudomonadati</taxon>
        <taxon>Pseudomonadota</taxon>
        <taxon>Gammaproteobacteria</taxon>
        <taxon>Pseudomonadales</taxon>
        <taxon>Pseudohongiellaceae</taxon>
        <taxon>Pseudohongiella</taxon>
    </lineage>
</organism>
<dbReference type="AlphaFoldDB" id="A0A0S2KGR9"/>